<dbReference type="AlphaFoldDB" id="A0A9W7W4B0"/>
<keyword evidence="2" id="KW-1185">Reference proteome</keyword>
<evidence type="ECO:0000313" key="2">
    <source>
        <dbReference type="Proteomes" id="UP001138500"/>
    </source>
</evidence>
<gene>
    <name evidence="1" type="ORF">Tdes44962_MAKER08551</name>
</gene>
<protein>
    <submittedName>
        <fullName evidence="1">Uncharacterized protein</fullName>
    </submittedName>
</protein>
<comment type="caution">
    <text evidence="1">The sequence shown here is derived from an EMBL/GenBank/DDBJ whole genome shotgun (WGS) entry which is preliminary data.</text>
</comment>
<evidence type="ECO:0000313" key="1">
    <source>
        <dbReference type="EMBL" id="KAH9835472.1"/>
    </source>
</evidence>
<reference evidence="1 2" key="2">
    <citation type="journal article" date="2021" name="Curr. Genet.">
        <title>Genetic response to nitrogen starvation in the aggressive Eucalyptus foliar pathogen Teratosphaeria destructans.</title>
        <authorList>
            <person name="Havenga M."/>
            <person name="Wingfield B.D."/>
            <person name="Wingfield M.J."/>
            <person name="Dreyer L.L."/>
            <person name="Roets F."/>
            <person name="Aylward J."/>
        </authorList>
    </citation>
    <scope>NUCLEOTIDE SEQUENCE [LARGE SCALE GENOMIC DNA]</scope>
    <source>
        <strain evidence="1">CMW44962</strain>
    </source>
</reference>
<reference evidence="1 2" key="1">
    <citation type="journal article" date="2018" name="IMA Fungus">
        <title>IMA Genome-F 10: Nine draft genome sequences of Claviceps purpurea s.lat., including C. arundinis, C. humidiphila, and C. cf. spartinae, pseudomolecules for the pitch canker pathogen Fusarium circinatum, draft genome of Davidsoniella eucalypti, Grosmannia galeiformis, Quambalaria eucalypti, and Teratosphaeria destructans.</title>
        <authorList>
            <person name="Wingfield B.D."/>
            <person name="Liu M."/>
            <person name="Nguyen H.D."/>
            <person name="Lane F.A."/>
            <person name="Morgan S.W."/>
            <person name="De Vos L."/>
            <person name="Wilken P.M."/>
            <person name="Duong T.A."/>
            <person name="Aylward J."/>
            <person name="Coetzee M.P."/>
            <person name="Dadej K."/>
            <person name="De Beer Z.W."/>
            <person name="Findlay W."/>
            <person name="Havenga M."/>
            <person name="Kolarik M."/>
            <person name="Menzies J.G."/>
            <person name="Naidoo K."/>
            <person name="Pochopski O."/>
            <person name="Shoukouhi P."/>
            <person name="Santana Q.C."/>
            <person name="Seifert K.A."/>
            <person name="Soal N."/>
            <person name="Steenkamp E.T."/>
            <person name="Tatham C.T."/>
            <person name="van der Nest M.A."/>
            <person name="Wingfield M.J."/>
        </authorList>
    </citation>
    <scope>NUCLEOTIDE SEQUENCE [LARGE SCALE GENOMIC DNA]</scope>
    <source>
        <strain evidence="1">CMW44962</strain>
    </source>
</reference>
<organism evidence="1 2">
    <name type="scientific">Teratosphaeria destructans</name>
    <dbReference type="NCBI Taxonomy" id="418781"/>
    <lineage>
        <taxon>Eukaryota</taxon>
        <taxon>Fungi</taxon>
        <taxon>Dikarya</taxon>
        <taxon>Ascomycota</taxon>
        <taxon>Pezizomycotina</taxon>
        <taxon>Dothideomycetes</taxon>
        <taxon>Dothideomycetidae</taxon>
        <taxon>Mycosphaerellales</taxon>
        <taxon>Teratosphaeriaceae</taxon>
        <taxon>Teratosphaeria</taxon>
    </lineage>
</organism>
<proteinExistence type="predicted"/>
<accession>A0A9W7W4B0</accession>
<dbReference type="Proteomes" id="UP001138500">
    <property type="component" value="Unassembled WGS sequence"/>
</dbReference>
<dbReference type="EMBL" id="RIBY02000935">
    <property type="protein sequence ID" value="KAH9835472.1"/>
    <property type="molecule type" value="Genomic_DNA"/>
</dbReference>
<name>A0A9W7W4B0_9PEZI</name>
<sequence length="98" mass="10790">MLAPVNQAQQPERPALSTCRQMLTTLGRRNRSDLTELCSATSDVFITQITAGTDAKTSEGAAQSYREMFDNVLESFAAFSVLEAILDNYRPAPEEEMA</sequence>